<keyword evidence="7" id="KW-0227">DNA damage</keyword>
<dbReference type="InterPro" id="IPR036895">
    <property type="entry name" value="Uracil-DNA_glycosylase-like_sf"/>
</dbReference>
<evidence type="ECO:0000256" key="11">
    <source>
        <dbReference type="ARBA" id="ARBA00023204"/>
    </source>
</evidence>
<dbReference type="EMBL" id="FXUL01000002">
    <property type="protein sequence ID" value="SMP49998.1"/>
    <property type="molecule type" value="Genomic_DNA"/>
</dbReference>
<dbReference type="SMART" id="SM00987">
    <property type="entry name" value="UreE_C"/>
    <property type="match status" value="1"/>
</dbReference>
<comment type="similarity">
    <text evidence="2">Belongs to the uracil-DNA glycosylase (UDG) superfamily. Type 4 (UDGa) family.</text>
</comment>
<dbReference type="SMART" id="SM00986">
    <property type="entry name" value="UDG"/>
    <property type="match status" value="1"/>
</dbReference>
<protein>
    <recommendedName>
        <fullName evidence="4">Type-4 uracil-DNA glycosylase</fullName>
        <ecNumber evidence="3">3.2.2.27</ecNumber>
    </recommendedName>
</protein>
<keyword evidence="14" id="KW-1185">Reference proteome</keyword>
<dbReference type="InterPro" id="IPR005122">
    <property type="entry name" value="Uracil-DNA_glycosylase-like"/>
</dbReference>
<dbReference type="InterPro" id="IPR005273">
    <property type="entry name" value="Ura-DNA_glyco_family4"/>
</dbReference>
<sequence length="271" mass="28639">MSDRAQWKQQVIEEMGLGPVWTRRARPDAGVAAPAAAETTAALETPSAASAMAPAPAPAAAPAVTPQAAPPAAPPASEVAQMDWDALETAVAGCVKCRLCEDRTRTVFGVGDRKAKWLFIGEGPGRNEDLQGLPFVGPAGKLLDNMLMAMGLSRTENAFIANVVKCRPTGDDGRDRPPAPDEAAACMPYLQRQIELIQPAILVALGKTAAVSLLGLPADSPVGKLRGQVFEYRGLPLVVTYHPAYLLRRLTDKGKSWADLCLAMNAYAGSR</sequence>
<comment type="caution">
    <text evidence="13">The sequence shown here is derived from an EMBL/GenBank/DDBJ whole genome shotgun (WGS) entry which is preliminary data.</text>
</comment>
<dbReference type="Proteomes" id="UP001158049">
    <property type="component" value="Unassembled WGS sequence"/>
</dbReference>
<organism evidence="13 14">
    <name type="scientific">Noviherbaspirillum suwonense</name>
    <dbReference type="NCBI Taxonomy" id="1224511"/>
    <lineage>
        <taxon>Bacteria</taxon>
        <taxon>Pseudomonadati</taxon>
        <taxon>Pseudomonadota</taxon>
        <taxon>Betaproteobacteria</taxon>
        <taxon>Burkholderiales</taxon>
        <taxon>Oxalobacteraceae</taxon>
        <taxon>Noviherbaspirillum</taxon>
    </lineage>
</organism>
<keyword evidence="8" id="KW-0378">Hydrolase</keyword>
<dbReference type="Pfam" id="PF03167">
    <property type="entry name" value="UDG"/>
    <property type="match status" value="1"/>
</dbReference>
<dbReference type="PANTHER" id="PTHR33693">
    <property type="entry name" value="TYPE-5 URACIL-DNA GLYCOSYLASE"/>
    <property type="match status" value="1"/>
</dbReference>
<dbReference type="NCBIfam" id="TIGR00758">
    <property type="entry name" value="UDG_fam4"/>
    <property type="match status" value="1"/>
</dbReference>
<keyword evidence="6" id="KW-0479">Metal-binding</keyword>
<evidence type="ECO:0000256" key="9">
    <source>
        <dbReference type="ARBA" id="ARBA00023004"/>
    </source>
</evidence>
<feature type="domain" description="Uracil-DNA glycosylase-like" evidence="12">
    <location>
        <begin position="108"/>
        <end position="261"/>
    </location>
</feature>
<evidence type="ECO:0000256" key="10">
    <source>
        <dbReference type="ARBA" id="ARBA00023014"/>
    </source>
</evidence>
<evidence type="ECO:0000256" key="5">
    <source>
        <dbReference type="ARBA" id="ARBA00022485"/>
    </source>
</evidence>
<evidence type="ECO:0000256" key="2">
    <source>
        <dbReference type="ARBA" id="ARBA00006521"/>
    </source>
</evidence>
<dbReference type="InterPro" id="IPR051536">
    <property type="entry name" value="UDG_Type-4/5"/>
</dbReference>
<comment type="catalytic activity">
    <reaction evidence="1">
        <text>Hydrolyzes single-stranded DNA or mismatched double-stranded DNA and polynucleotides, releasing free uracil.</text>
        <dbReference type="EC" id="3.2.2.27"/>
    </reaction>
</comment>
<evidence type="ECO:0000256" key="4">
    <source>
        <dbReference type="ARBA" id="ARBA00019403"/>
    </source>
</evidence>
<keyword evidence="9" id="KW-0408">Iron</keyword>
<dbReference type="CDD" id="cd10030">
    <property type="entry name" value="UDG-F4_TTUDGA_SPO1dp_like"/>
    <property type="match status" value="1"/>
</dbReference>
<evidence type="ECO:0000259" key="12">
    <source>
        <dbReference type="SMART" id="SM00986"/>
    </source>
</evidence>
<dbReference type="EC" id="3.2.2.27" evidence="3"/>
<dbReference type="SUPFAM" id="SSF52141">
    <property type="entry name" value="Uracil-DNA glycosylase-like"/>
    <property type="match status" value="1"/>
</dbReference>
<evidence type="ECO:0000256" key="6">
    <source>
        <dbReference type="ARBA" id="ARBA00022723"/>
    </source>
</evidence>
<evidence type="ECO:0000256" key="8">
    <source>
        <dbReference type="ARBA" id="ARBA00022801"/>
    </source>
</evidence>
<evidence type="ECO:0000313" key="13">
    <source>
        <dbReference type="EMBL" id="SMP49998.1"/>
    </source>
</evidence>
<gene>
    <name evidence="13" type="ORF">SAMN06295970_102369</name>
</gene>
<keyword evidence="5" id="KW-0004">4Fe-4S</keyword>
<proteinExistence type="inferred from homology"/>
<evidence type="ECO:0000256" key="1">
    <source>
        <dbReference type="ARBA" id="ARBA00001400"/>
    </source>
</evidence>
<keyword evidence="10" id="KW-0411">Iron-sulfur</keyword>
<evidence type="ECO:0000256" key="3">
    <source>
        <dbReference type="ARBA" id="ARBA00012030"/>
    </source>
</evidence>
<name>A0ABY1PWJ2_9BURK</name>
<dbReference type="PANTHER" id="PTHR33693:SF1">
    <property type="entry name" value="TYPE-4 URACIL-DNA GLYCOSYLASE"/>
    <property type="match status" value="1"/>
</dbReference>
<evidence type="ECO:0000313" key="14">
    <source>
        <dbReference type="Proteomes" id="UP001158049"/>
    </source>
</evidence>
<accession>A0ABY1PWJ2</accession>
<dbReference type="Gene3D" id="3.40.470.10">
    <property type="entry name" value="Uracil-DNA glycosylase-like domain"/>
    <property type="match status" value="1"/>
</dbReference>
<dbReference type="RefSeq" id="WP_283441165.1">
    <property type="nucleotide sequence ID" value="NZ_FXUL01000002.1"/>
</dbReference>
<evidence type="ECO:0000256" key="7">
    <source>
        <dbReference type="ARBA" id="ARBA00022763"/>
    </source>
</evidence>
<reference evidence="13 14" key="1">
    <citation type="submission" date="2017-05" db="EMBL/GenBank/DDBJ databases">
        <authorList>
            <person name="Varghese N."/>
            <person name="Submissions S."/>
        </authorList>
    </citation>
    <scope>NUCLEOTIDE SEQUENCE [LARGE SCALE GENOMIC DNA]</scope>
    <source>
        <strain evidence="13 14">DSM 26001</strain>
    </source>
</reference>
<keyword evidence="11" id="KW-0234">DNA repair</keyword>